<feature type="domain" description="Glycosyltransferase RgtA/B/C/D-like" evidence="9">
    <location>
        <begin position="63"/>
        <end position="222"/>
    </location>
</feature>
<feature type="transmembrane region" description="Helical" evidence="8">
    <location>
        <begin position="318"/>
        <end position="339"/>
    </location>
</feature>
<dbReference type="InterPro" id="IPR050297">
    <property type="entry name" value="LipidA_mod_glycosyltrf_83"/>
</dbReference>
<dbReference type="GO" id="GO:0016763">
    <property type="term" value="F:pentosyltransferase activity"/>
    <property type="evidence" value="ECO:0007669"/>
    <property type="project" value="TreeGrafter"/>
</dbReference>
<organism evidence="10 11">
    <name type="scientific">Sunxiuqinia elliptica</name>
    <dbReference type="NCBI Taxonomy" id="655355"/>
    <lineage>
        <taxon>Bacteria</taxon>
        <taxon>Pseudomonadati</taxon>
        <taxon>Bacteroidota</taxon>
        <taxon>Bacteroidia</taxon>
        <taxon>Marinilabiliales</taxon>
        <taxon>Prolixibacteraceae</taxon>
        <taxon>Sunxiuqinia</taxon>
    </lineage>
</organism>
<dbReference type="EMBL" id="FONW01000002">
    <property type="protein sequence ID" value="SFF08410.1"/>
    <property type="molecule type" value="Genomic_DNA"/>
</dbReference>
<feature type="transmembrane region" description="Helical" evidence="8">
    <location>
        <begin position="406"/>
        <end position="428"/>
    </location>
</feature>
<dbReference type="GO" id="GO:0009103">
    <property type="term" value="P:lipopolysaccharide biosynthetic process"/>
    <property type="evidence" value="ECO:0007669"/>
    <property type="project" value="UniProtKB-ARBA"/>
</dbReference>
<accession>A0A1I2FUR8</accession>
<evidence type="ECO:0000256" key="1">
    <source>
        <dbReference type="ARBA" id="ARBA00004651"/>
    </source>
</evidence>
<keyword evidence="3" id="KW-0328">Glycosyltransferase</keyword>
<evidence type="ECO:0000256" key="8">
    <source>
        <dbReference type="SAM" id="Phobius"/>
    </source>
</evidence>
<keyword evidence="6 8" id="KW-1133">Transmembrane helix</keyword>
<keyword evidence="2" id="KW-1003">Cell membrane</keyword>
<dbReference type="InterPro" id="IPR038731">
    <property type="entry name" value="RgtA/B/C-like"/>
</dbReference>
<dbReference type="GO" id="GO:0010041">
    <property type="term" value="P:response to iron(III) ion"/>
    <property type="evidence" value="ECO:0007669"/>
    <property type="project" value="TreeGrafter"/>
</dbReference>
<feature type="transmembrane region" description="Helical" evidence="8">
    <location>
        <begin position="351"/>
        <end position="372"/>
    </location>
</feature>
<feature type="transmembrane region" description="Helical" evidence="8">
    <location>
        <begin position="293"/>
        <end position="312"/>
    </location>
</feature>
<dbReference type="PANTHER" id="PTHR33908:SF3">
    <property type="entry name" value="UNDECAPRENYL PHOSPHATE-ALPHA-4-AMINO-4-DEOXY-L-ARABINOSE ARABINOSYL TRANSFERASE"/>
    <property type="match status" value="1"/>
</dbReference>
<proteinExistence type="predicted"/>
<protein>
    <submittedName>
        <fullName evidence="10">4-amino-4-deoxy-L-arabinose transferase</fullName>
    </submittedName>
</protein>
<evidence type="ECO:0000256" key="2">
    <source>
        <dbReference type="ARBA" id="ARBA00022475"/>
    </source>
</evidence>
<dbReference type="AlphaFoldDB" id="A0A1I2FUR8"/>
<feature type="transmembrane region" description="Helical" evidence="8">
    <location>
        <begin position="206"/>
        <end position="225"/>
    </location>
</feature>
<dbReference type="RefSeq" id="WP_093919245.1">
    <property type="nucleotide sequence ID" value="NZ_FONW01000002.1"/>
</dbReference>
<evidence type="ECO:0000256" key="7">
    <source>
        <dbReference type="ARBA" id="ARBA00023136"/>
    </source>
</evidence>
<sequence>MLQDKLFQRIFIAMVITALVSYFFGFFIDFTRDAGKYATVAKEIFENGNYVNLTVHGMPYDQKPPMLFWLGALGFQLGGVSNFWFKFPVFLVILLGIYSTYRLGRSMYNKDTGIIAGSLLFFSVMYCLYSMDIHTDTPLQAFVALALWQLYDFIKTKRTINCVLGFGAIGLAMLSKGPIGMAIPGFAVGGHLLLSRNFKSLTDYRWYLGVVWAFVVASPALIGLFNQFGWEGIEFFFWKNNVGRMTGEYVGANNTDYFFYIHNLAYLFLPWSLLFFAAAFLEFKQLFRARFKATEYFTLTGIWVFFLIISMSRSKLPNYMFVIFPLIAVLTAKWIEIAIREKDRLFKGFFVTQNIVTALLWVMVLGLTAYLFPHHNPIFWGIWLIMGGLTFWVYKKAKSKAARLLLPSTIVIVGLMLYLTASVFPFIFKHQAPPKAARYYTEHAAEGEKLYNYRYRQYELFFYSDPQALQLGSLDQLKQVAQEPGSWIFTDDVGVGDLERLNAKTDTIIEYRHLYLNRGGKFILPGRRDEALKPLFLVKLK</sequence>
<evidence type="ECO:0000256" key="6">
    <source>
        <dbReference type="ARBA" id="ARBA00022989"/>
    </source>
</evidence>
<reference evidence="10 11" key="1">
    <citation type="submission" date="2016-10" db="EMBL/GenBank/DDBJ databases">
        <authorList>
            <person name="de Groot N.N."/>
        </authorList>
    </citation>
    <scope>NUCLEOTIDE SEQUENCE [LARGE SCALE GENOMIC DNA]</scope>
    <source>
        <strain evidence="10 11">CGMCC 1.9156</strain>
    </source>
</reference>
<feature type="transmembrane region" description="Helical" evidence="8">
    <location>
        <begin position="7"/>
        <end position="28"/>
    </location>
</feature>
<dbReference type="GO" id="GO:0005886">
    <property type="term" value="C:plasma membrane"/>
    <property type="evidence" value="ECO:0007669"/>
    <property type="project" value="UniProtKB-SubCell"/>
</dbReference>
<comment type="subcellular location">
    <subcellularLocation>
        <location evidence="1">Cell membrane</location>
        <topology evidence="1">Multi-pass membrane protein</topology>
    </subcellularLocation>
</comment>
<feature type="transmembrane region" description="Helical" evidence="8">
    <location>
        <begin position="83"/>
        <end position="101"/>
    </location>
</feature>
<feature type="transmembrane region" description="Helical" evidence="8">
    <location>
        <begin position="378"/>
        <end position="394"/>
    </location>
</feature>
<evidence type="ECO:0000259" key="9">
    <source>
        <dbReference type="Pfam" id="PF13231"/>
    </source>
</evidence>
<keyword evidence="5 8" id="KW-0812">Transmembrane</keyword>
<keyword evidence="4 10" id="KW-0808">Transferase</keyword>
<dbReference type="PANTHER" id="PTHR33908">
    <property type="entry name" value="MANNOSYLTRANSFERASE YKCB-RELATED"/>
    <property type="match status" value="1"/>
</dbReference>
<keyword evidence="7 8" id="KW-0472">Membrane</keyword>
<keyword evidence="11" id="KW-1185">Reference proteome</keyword>
<evidence type="ECO:0000313" key="10">
    <source>
        <dbReference type="EMBL" id="SFF08410.1"/>
    </source>
</evidence>
<evidence type="ECO:0000256" key="4">
    <source>
        <dbReference type="ARBA" id="ARBA00022679"/>
    </source>
</evidence>
<feature type="transmembrane region" description="Helical" evidence="8">
    <location>
        <begin position="177"/>
        <end position="194"/>
    </location>
</feature>
<feature type="transmembrane region" description="Helical" evidence="8">
    <location>
        <begin position="113"/>
        <end position="131"/>
    </location>
</feature>
<evidence type="ECO:0000256" key="5">
    <source>
        <dbReference type="ARBA" id="ARBA00022692"/>
    </source>
</evidence>
<dbReference type="Proteomes" id="UP000198964">
    <property type="component" value="Unassembled WGS sequence"/>
</dbReference>
<evidence type="ECO:0000256" key="3">
    <source>
        <dbReference type="ARBA" id="ARBA00022676"/>
    </source>
</evidence>
<name>A0A1I2FUR8_9BACT</name>
<dbReference type="STRING" id="655355.SAMN05216283_102603"/>
<evidence type="ECO:0000313" key="11">
    <source>
        <dbReference type="Proteomes" id="UP000198964"/>
    </source>
</evidence>
<gene>
    <name evidence="10" type="ORF">SAMN05216283_102603</name>
</gene>
<feature type="transmembrane region" description="Helical" evidence="8">
    <location>
        <begin position="257"/>
        <end position="281"/>
    </location>
</feature>
<dbReference type="Pfam" id="PF13231">
    <property type="entry name" value="PMT_2"/>
    <property type="match status" value="1"/>
</dbReference>